<dbReference type="InterPro" id="IPR000719">
    <property type="entry name" value="Prot_kinase_dom"/>
</dbReference>
<dbReference type="SUPFAM" id="SSF56112">
    <property type="entry name" value="Protein kinase-like (PK-like)"/>
    <property type="match status" value="1"/>
</dbReference>
<dbReference type="GO" id="GO:0004672">
    <property type="term" value="F:protein kinase activity"/>
    <property type="evidence" value="ECO:0007669"/>
    <property type="project" value="InterPro"/>
</dbReference>
<protein>
    <recommendedName>
        <fullName evidence="1">Protein kinase domain-containing protein</fullName>
    </recommendedName>
</protein>
<dbReference type="Gene3D" id="1.10.510.10">
    <property type="entry name" value="Transferase(Phosphotransferase) domain 1"/>
    <property type="match status" value="1"/>
</dbReference>
<evidence type="ECO:0000313" key="3">
    <source>
        <dbReference type="Proteomes" id="UP000041254"/>
    </source>
</evidence>
<accession>A0A0G4GE21</accession>
<keyword evidence="3" id="KW-1185">Reference proteome</keyword>
<dbReference type="InterPro" id="IPR011009">
    <property type="entry name" value="Kinase-like_dom_sf"/>
</dbReference>
<dbReference type="EMBL" id="CDMY01000637">
    <property type="protein sequence ID" value="CEM27669.1"/>
    <property type="molecule type" value="Genomic_DNA"/>
</dbReference>
<organism evidence="2 3">
    <name type="scientific">Vitrella brassicaformis (strain CCMP3155)</name>
    <dbReference type="NCBI Taxonomy" id="1169540"/>
    <lineage>
        <taxon>Eukaryota</taxon>
        <taxon>Sar</taxon>
        <taxon>Alveolata</taxon>
        <taxon>Colpodellida</taxon>
        <taxon>Vitrellaceae</taxon>
        <taxon>Vitrella</taxon>
    </lineage>
</organism>
<dbReference type="PROSITE" id="PS50011">
    <property type="entry name" value="PROTEIN_KINASE_DOM"/>
    <property type="match status" value="1"/>
</dbReference>
<evidence type="ECO:0000313" key="2">
    <source>
        <dbReference type="EMBL" id="CEM27669.1"/>
    </source>
</evidence>
<feature type="domain" description="Protein kinase" evidence="1">
    <location>
        <begin position="1"/>
        <end position="78"/>
    </location>
</feature>
<dbReference type="AlphaFoldDB" id="A0A0G4GE21"/>
<dbReference type="PANTHER" id="PTHR24347">
    <property type="entry name" value="SERINE/THREONINE-PROTEIN KINASE"/>
    <property type="match status" value="1"/>
</dbReference>
<gene>
    <name evidence="2" type="ORF">Vbra_6221</name>
</gene>
<reference evidence="2 3" key="1">
    <citation type="submission" date="2014-11" db="EMBL/GenBank/DDBJ databases">
        <authorList>
            <person name="Zhu J."/>
            <person name="Qi W."/>
            <person name="Song R."/>
        </authorList>
    </citation>
    <scope>NUCLEOTIDE SEQUENCE [LARGE SCALE GENOMIC DNA]</scope>
</reference>
<sequence>MGLKVLHEHSITHADVSLRNNMTAGEDRVMLVDFDTALTPTCSRPSRIIETAKYLAPECFTSFEYSPASDMWAVGVCM</sequence>
<dbReference type="STRING" id="1169540.A0A0G4GE21"/>
<dbReference type="Pfam" id="PF00069">
    <property type="entry name" value="Pkinase"/>
    <property type="match status" value="1"/>
</dbReference>
<dbReference type="Proteomes" id="UP000041254">
    <property type="component" value="Unassembled WGS sequence"/>
</dbReference>
<dbReference type="VEuPathDB" id="CryptoDB:Vbra_6221"/>
<evidence type="ECO:0000259" key="1">
    <source>
        <dbReference type="PROSITE" id="PS50011"/>
    </source>
</evidence>
<proteinExistence type="predicted"/>
<name>A0A0G4GE21_VITBC</name>
<dbReference type="GO" id="GO:0005524">
    <property type="term" value="F:ATP binding"/>
    <property type="evidence" value="ECO:0007669"/>
    <property type="project" value="InterPro"/>
</dbReference>
<dbReference type="InParanoid" id="A0A0G4GE21"/>
<dbReference type="OrthoDB" id="10252171at2759"/>